<evidence type="ECO:0000256" key="1">
    <source>
        <dbReference type="ARBA" id="ARBA00022723"/>
    </source>
</evidence>
<dbReference type="SMART" id="SM00355">
    <property type="entry name" value="ZnF_C2H2"/>
    <property type="match status" value="26"/>
</dbReference>
<sequence length="1393" mass="160659">MFPISYITIPWEELIECPESSNFQVPQNVVLKPMGHESIQILNQNVATENLDVPINQENNNITSNEAKQNNTSNKHATEVRYLKPKSQQMKKSSLKKKDPIQCSICEKTFSKVTQYRVHMQEHRNMKKFKCDQCSESYNIEDNYKIHMALHNKGPPSCPLCDRKFQRLASLKAHLHTHQIEETFNCNECLLEFDKEDDLNNHMMTKVHKGDVKEVKSDDLPYVCSFCSYLFNNADEYKEHVTLHIKARRMNGLKKIKRRNVNTNKNHPHKCEHCEKSFPKICLLERHRRIHTGEKPFKCEICNRGFNQNGTLQIHLNKHKGHKPFECMFCSAKFSQRGNLRVHLEKTHTAGAPGEKVYKCTHCTCIFKKVSSLNGHVTKVHSGENNISVIIDQLKLLDQQSAPHKMAEEVKEPPKEVPKEVPKVGDPIVTGESYIKIADTSIDGNVRRYLIKHRKYGDHRWYICSHCSKEFKKPSDLIRHIRIHTREKPFKCTECDQTFAQKSTLKNHQNTHMQFQLDCVICNKKFNSIRNLNVHLKKHDKNAIAKKVDCFKCSVCDKSFPTMDSAEEHMIIHEVPDVVETANKEIRLEDCIVMKQPMVETENGVFTVAAPRPKVPYATMEQYKNRPYKCHLCNAAFLRSVHLKRHMITHTGNKEFQCDICAKMFNTQYALKEHRNYHLNIKNYECKQCKKKFYTNPILKRHMQIHTTTKPYICPYCKKRFKQVQFCRKHIKLIHKRDVKDSLMTDSDNIGLNKEQIMDLEEVLQGALGETTEEPTPPTLTIDPSLPPVDEFRDIQDAVENFNPMEALMENKEDPATTENLELALQQNYSTINICPRDLQLFNDTNMVDTTDPLLPISELPETSMLYSLDDSSNFGNLMYNANDLLDLNGSKDLNAKNNNQILYAVENYEFDMNRLTQKATTLGGDSLIIFSNEQKPTDLNLFSLNFASGDLINISLMDNAKQTSEEGTQNVCLICKETFESLEDLNKHNCTQFDTITETIPVEVLNEQQAFFKEEVMQEPQEITEEIIENVVEETEEKPAEQSFKCQYCEKSFQSKISLVRHSSGHHKVQVDTTCNYCSKKFKKPSDLARHIRTHTGEKPFKCNLCDKSFTLNSTLNSHYRTHSSMNSKDFKCHVCNTYFSCKSSLKSHSYIHLDIKPHKCDLCPAMFRTSHHKKNHMLAHEKYDKKPPGKMQLWKTFMDEQMRSIGNTNAVEVQSTDPLTQELQQATDHLVANELPIDNLEITEGLSINPIMLTNGYYTLPTELGIGQLILKPMVMDHASANIEADDEEIMMPAKPLANDVKFQCNICSKYYVSKAGLAKHKRLVHGNFKCTKCSKAFVSDELLQKHLVMHDSARPLECPLCNNSFSKESSLKIHLKRIHNKIMFSVTSLG</sequence>
<feature type="domain" description="C2H2-type" evidence="6">
    <location>
        <begin position="184"/>
        <end position="213"/>
    </location>
</feature>
<feature type="domain" description="C2H2-type" evidence="6">
    <location>
        <begin position="684"/>
        <end position="711"/>
    </location>
</feature>
<dbReference type="PANTHER" id="PTHR24379:SF121">
    <property type="entry name" value="C2H2-TYPE DOMAIN-CONTAINING PROTEIN"/>
    <property type="match status" value="1"/>
</dbReference>
<proteinExistence type="predicted"/>
<feature type="domain" description="C2H2-type" evidence="6">
    <location>
        <begin position="1045"/>
        <end position="1067"/>
    </location>
</feature>
<feature type="domain" description="C2H2-type" evidence="6">
    <location>
        <begin position="656"/>
        <end position="683"/>
    </location>
</feature>
<reference evidence="8" key="1">
    <citation type="submission" date="2025-08" db="UniProtKB">
        <authorList>
            <consortium name="RefSeq"/>
        </authorList>
    </citation>
    <scope>IDENTIFICATION</scope>
    <source>
        <tissue evidence="8">Whole Larva</tissue>
    </source>
</reference>
<feature type="domain" description="C2H2-type" evidence="6">
    <location>
        <begin position="297"/>
        <end position="324"/>
    </location>
</feature>
<feature type="domain" description="C2H2-type" evidence="6">
    <location>
        <begin position="628"/>
        <end position="655"/>
    </location>
</feature>
<name>A0ABM1MA33_NICVS</name>
<feature type="domain" description="C2H2-type" evidence="6">
    <location>
        <begin position="490"/>
        <end position="512"/>
    </location>
</feature>
<feature type="domain" description="C2H2-type" evidence="6">
    <location>
        <begin position="551"/>
        <end position="573"/>
    </location>
</feature>
<feature type="domain" description="C2H2-type" evidence="6">
    <location>
        <begin position="1074"/>
        <end position="1101"/>
    </location>
</feature>
<dbReference type="Gene3D" id="3.30.160.60">
    <property type="entry name" value="Classic Zinc Finger"/>
    <property type="match status" value="19"/>
</dbReference>
<dbReference type="SUPFAM" id="SSF57667">
    <property type="entry name" value="beta-beta-alpha zinc fingers"/>
    <property type="match status" value="13"/>
</dbReference>
<feature type="domain" description="C2H2-type" evidence="6">
    <location>
        <begin position="1132"/>
        <end position="1159"/>
    </location>
</feature>
<evidence type="ECO:0000259" key="6">
    <source>
        <dbReference type="PROSITE" id="PS50157"/>
    </source>
</evidence>
<feature type="domain" description="C2H2-type" evidence="6">
    <location>
        <begin position="358"/>
        <end position="386"/>
    </location>
</feature>
<protein>
    <submittedName>
        <fullName evidence="8">Zinc finger protein 236-like</fullName>
    </submittedName>
</protein>
<feature type="domain" description="C2H2-type" evidence="6">
    <location>
        <begin position="325"/>
        <end position="353"/>
    </location>
</feature>
<dbReference type="InterPro" id="IPR013087">
    <property type="entry name" value="Znf_C2H2_type"/>
</dbReference>
<feature type="domain" description="C2H2-type" evidence="6">
    <location>
        <begin position="1359"/>
        <end position="1382"/>
    </location>
</feature>
<evidence type="ECO:0000256" key="3">
    <source>
        <dbReference type="ARBA" id="ARBA00022771"/>
    </source>
</evidence>
<evidence type="ECO:0000256" key="4">
    <source>
        <dbReference type="ARBA" id="ARBA00022833"/>
    </source>
</evidence>
<keyword evidence="2" id="KW-0677">Repeat</keyword>
<dbReference type="RefSeq" id="XP_017771433.1">
    <property type="nucleotide sequence ID" value="XM_017915944.1"/>
</dbReference>
<dbReference type="InterPro" id="IPR036236">
    <property type="entry name" value="Znf_C2H2_sf"/>
</dbReference>
<feature type="domain" description="C2H2-type" evidence="6">
    <location>
        <begin position="462"/>
        <end position="489"/>
    </location>
</feature>
<feature type="domain" description="C2H2-type" evidence="6">
    <location>
        <begin position="1331"/>
        <end position="1358"/>
    </location>
</feature>
<dbReference type="PROSITE" id="PS50157">
    <property type="entry name" value="ZINC_FINGER_C2H2_2"/>
    <property type="match status" value="24"/>
</dbReference>
<organism evidence="7 8">
    <name type="scientific">Nicrophorus vespilloides</name>
    <name type="common">Boreal carrion beetle</name>
    <dbReference type="NCBI Taxonomy" id="110193"/>
    <lineage>
        <taxon>Eukaryota</taxon>
        <taxon>Metazoa</taxon>
        <taxon>Ecdysozoa</taxon>
        <taxon>Arthropoda</taxon>
        <taxon>Hexapoda</taxon>
        <taxon>Insecta</taxon>
        <taxon>Pterygota</taxon>
        <taxon>Neoptera</taxon>
        <taxon>Endopterygota</taxon>
        <taxon>Coleoptera</taxon>
        <taxon>Polyphaga</taxon>
        <taxon>Staphyliniformia</taxon>
        <taxon>Silphidae</taxon>
        <taxon>Nicrophorinae</taxon>
        <taxon>Nicrophorus</taxon>
    </lineage>
</organism>
<keyword evidence="4" id="KW-0862">Zinc</keyword>
<evidence type="ECO:0000313" key="8">
    <source>
        <dbReference type="RefSeq" id="XP_017771433.1"/>
    </source>
</evidence>
<gene>
    <name evidence="8" type="primary">LOC108558887</name>
</gene>
<dbReference type="Pfam" id="PF13912">
    <property type="entry name" value="zf-C2H2_6"/>
    <property type="match status" value="3"/>
</dbReference>
<evidence type="ECO:0000256" key="2">
    <source>
        <dbReference type="ARBA" id="ARBA00022737"/>
    </source>
</evidence>
<evidence type="ECO:0000313" key="7">
    <source>
        <dbReference type="Proteomes" id="UP000695000"/>
    </source>
</evidence>
<dbReference type="GeneID" id="108558887"/>
<dbReference type="Pfam" id="PF00096">
    <property type="entry name" value="zf-C2H2"/>
    <property type="match status" value="13"/>
</dbReference>
<feature type="domain" description="C2H2-type" evidence="6">
    <location>
        <begin position="269"/>
        <end position="296"/>
    </location>
</feature>
<feature type="domain" description="C2H2-type" evidence="6">
    <location>
        <begin position="156"/>
        <end position="183"/>
    </location>
</feature>
<feature type="domain" description="C2H2-type" evidence="6">
    <location>
        <begin position="222"/>
        <end position="249"/>
    </location>
</feature>
<dbReference type="PROSITE" id="PS00028">
    <property type="entry name" value="ZINC_FINGER_C2H2_1"/>
    <property type="match status" value="24"/>
</dbReference>
<accession>A0ABM1MA33</accession>
<feature type="domain" description="C2H2-type" evidence="6">
    <location>
        <begin position="129"/>
        <end position="156"/>
    </location>
</feature>
<feature type="domain" description="C2H2-type" evidence="6">
    <location>
        <begin position="1305"/>
        <end position="1333"/>
    </location>
</feature>
<feature type="domain" description="C2H2-type" evidence="6">
    <location>
        <begin position="101"/>
        <end position="128"/>
    </location>
</feature>
<feature type="domain" description="C2H2-type" evidence="6">
    <location>
        <begin position="517"/>
        <end position="544"/>
    </location>
</feature>
<evidence type="ECO:0000256" key="5">
    <source>
        <dbReference type="PROSITE-ProRule" id="PRU00042"/>
    </source>
</evidence>
<feature type="domain" description="C2H2-type" evidence="6">
    <location>
        <begin position="1102"/>
        <end position="1129"/>
    </location>
</feature>
<keyword evidence="7" id="KW-1185">Reference proteome</keyword>
<feature type="domain" description="C2H2-type" evidence="6">
    <location>
        <begin position="712"/>
        <end position="740"/>
    </location>
</feature>
<keyword evidence="1" id="KW-0479">Metal-binding</keyword>
<dbReference type="Proteomes" id="UP000695000">
    <property type="component" value="Unplaced"/>
</dbReference>
<dbReference type="PANTHER" id="PTHR24379">
    <property type="entry name" value="KRAB AND ZINC FINGER DOMAIN-CONTAINING"/>
    <property type="match status" value="1"/>
</dbReference>
<keyword evidence="3 5" id="KW-0863">Zinc-finger</keyword>